<gene>
    <name evidence="2" type="ORF">PYCCODRAFT_335601</name>
</gene>
<proteinExistence type="predicted"/>
<protein>
    <submittedName>
        <fullName evidence="2">Uncharacterized protein</fullName>
    </submittedName>
</protein>
<keyword evidence="1" id="KW-1133">Transmembrane helix</keyword>
<evidence type="ECO:0000313" key="3">
    <source>
        <dbReference type="Proteomes" id="UP000193067"/>
    </source>
</evidence>
<name>A0A1Y2J2L1_TRAC3</name>
<evidence type="ECO:0000313" key="2">
    <source>
        <dbReference type="EMBL" id="OSD07648.1"/>
    </source>
</evidence>
<accession>A0A1Y2J2L1</accession>
<organism evidence="2 3">
    <name type="scientific">Trametes coccinea (strain BRFM310)</name>
    <name type="common">Pycnoporus coccineus</name>
    <dbReference type="NCBI Taxonomy" id="1353009"/>
    <lineage>
        <taxon>Eukaryota</taxon>
        <taxon>Fungi</taxon>
        <taxon>Dikarya</taxon>
        <taxon>Basidiomycota</taxon>
        <taxon>Agaricomycotina</taxon>
        <taxon>Agaricomycetes</taxon>
        <taxon>Polyporales</taxon>
        <taxon>Polyporaceae</taxon>
        <taxon>Trametes</taxon>
    </lineage>
</organism>
<keyword evidence="3" id="KW-1185">Reference proteome</keyword>
<dbReference type="EMBL" id="KZ084087">
    <property type="protein sequence ID" value="OSD07648.1"/>
    <property type="molecule type" value="Genomic_DNA"/>
</dbReference>
<keyword evidence="1" id="KW-0812">Transmembrane</keyword>
<dbReference type="AlphaFoldDB" id="A0A1Y2J2L1"/>
<sequence length="120" mass="13558">MIPGCARLTITETMALSYLTTIISSITFSLAILLRLSPPAVFVMSCLVVSLCLHIYACCTYTYSNDGVGHTLYFYHRCIRVHHMSIFTTYQSHSIRDILRTCCPRCYCATGRTDCRARLS</sequence>
<keyword evidence="1" id="KW-0472">Membrane</keyword>
<evidence type="ECO:0000256" key="1">
    <source>
        <dbReference type="SAM" id="Phobius"/>
    </source>
</evidence>
<feature type="transmembrane region" description="Helical" evidence="1">
    <location>
        <begin position="15"/>
        <end position="34"/>
    </location>
</feature>
<feature type="transmembrane region" description="Helical" evidence="1">
    <location>
        <begin position="41"/>
        <end position="63"/>
    </location>
</feature>
<reference evidence="2 3" key="1">
    <citation type="journal article" date="2015" name="Biotechnol. Biofuels">
        <title>Enhanced degradation of softwood versus hardwood by the white-rot fungus Pycnoporus coccineus.</title>
        <authorList>
            <person name="Couturier M."/>
            <person name="Navarro D."/>
            <person name="Chevret D."/>
            <person name="Henrissat B."/>
            <person name="Piumi F."/>
            <person name="Ruiz-Duenas F.J."/>
            <person name="Martinez A.T."/>
            <person name="Grigoriev I.V."/>
            <person name="Riley R."/>
            <person name="Lipzen A."/>
            <person name="Berrin J.G."/>
            <person name="Master E.R."/>
            <person name="Rosso M.N."/>
        </authorList>
    </citation>
    <scope>NUCLEOTIDE SEQUENCE [LARGE SCALE GENOMIC DNA]</scope>
    <source>
        <strain evidence="2 3">BRFM310</strain>
    </source>
</reference>
<dbReference type="Proteomes" id="UP000193067">
    <property type="component" value="Unassembled WGS sequence"/>
</dbReference>